<accession>A0A2H3JN95</accession>
<keyword evidence="4" id="KW-0833">Ubl conjugation pathway</keyword>
<dbReference type="Pfam" id="PF13432">
    <property type="entry name" value="TPR_16"/>
    <property type="match status" value="1"/>
</dbReference>
<evidence type="ECO:0000313" key="11">
    <source>
        <dbReference type="EMBL" id="PCH43652.1"/>
    </source>
</evidence>
<feature type="compositionally biased region" description="Basic and acidic residues" evidence="8">
    <location>
        <begin position="46"/>
        <end position="56"/>
    </location>
</feature>
<feature type="domain" description="GLTSCR protein conserved" evidence="10">
    <location>
        <begin position="651"/>
        <end position="769"/>
    </location>
</feature>
<dbReference type="SMART" id="SM00028">
    <property type="entry name" value="TPR"/>
    <property type="match status" value="6"/>
</dbReference>
<feature type="repeat" description="TPR" evidence="7">
    <location>
        <begin position="364"/>
        <end position="397"/>
    </location>
</feature>
<dbReference type="SUPFAM" id="SSF48452">
    <property type="entry name" value="TPR-like"/>
    <property type="match status" value="1"/>
</dbReference>
<name>A0A2H3JN95_WOLCO</name>
<dbReference type="GO" id="GO:0045842">
    <property type="term" value="P:positive regulation of mitotic metaphase/anaphase transition"/>
    <property type="evidence" value="ECO:0007669"/>
    <property type="project" value="TreeGrafter"/>
</dbReference>
<feature type="compositionally biased region" description="Polar residues" evidence="8">
    <location>
        <begin position="546"/>
        <end position="566"/>
    </location>
</feature>
<protein>
    <submittedName>
        <fullName evidence="11">TPR-like protein</fullName>
    </submittedName>
</protein>
<evidence type="ECO:0000256" key="8">
    <source>
        <dbReference type="SAM" id="MobiDB-lite"/>
    </source>
</evidence>
<proteinExistence type="predicted"/>
<evidence type="ECO:0000256" key="5">
    <source>
        <dbReference type="ARBA" id="ARBA00022803"/>
    </source>
</evidence>
<dbReference type="PANTHER" id="PTHR12558:SF10">
    <property type="entry name" value="CELL DIVISION CYCLE PROTEIN 23 HOMOLOG"/>
    <property type="match status" value="1"/>
</dbReference>
<evidence type="ECO:0000256" key="4">
    <source>
        <dbReference type="ARBA" id="ARBA00022786"/>
    </source>
</evidence>
<feature type="repeat" description="TPR" evidence="7">
    <location>
        <begin position="398"/>
        <end position="431"/>
    </location>
</feature>
<dbReference type="Pfam" id="PF15249">
    <property type="entry name" value="GLTSCR1"/>
    <property type="match status" value="1"/>
</dbReference>
<gene>
    <name evidence="11" type="ORF">WOLCODRAFT_90421</name>
</gene>
<dbReference type="AlphaFoldDB" id="A0A2H3JN95"/>
<dbReference type="PANTHER" id="PTHR12558">
    <property type="entry name" value="CELL DIVISION CYCLE 16,23,27"/>
    <property type="match status" value="1"/>
</dbReference>
<sequence>MALSTVTAETVIALRDAVRDCSERGLSAASKWAAELLLSIPKSKRQAPDHITRSDFHTSTPPRSRSPGPPGAYDVCASAPVVSVDTAETILPLRHPHAPSLGSQPEKVRRQELEWEAHDADYIATARTLVNGKDFIRAASEKQALVDWYKLDKTRNQPTLPVNTSLLDLLEMVRNTEDPFLLFLKALFLCRLARKEEAIENALLSIAAYPWNWSTWSVLGECLGDGEEMFQVKTLNILHSSTDNELSLCDRLLGEDLFPRSLYVMSLRACVLYHMHDFKEAAAQFSKILAIDPYRIDDIDIYSNILYVTEDKYTLSKIAHEFTVIDKDRPEVCCLIGNYYSLRGEHEKAIKYFRRATQLDWTYLSAWTLMGHEYVEMKNSHAAIEAYRKAVDVNRKDYRAWYGLGQAYELLSMHQYALHYHQHATALRPYDVRIWQAQGICYEEMGRPREAIECLKRALIGADPHETTIHLKLAKLHNDLDEFAEAAIYHERVIAVCRTDTKDVADYAKSAVYVARYHIQHGGGDMLLAKQYLEEVAASNAEEPLSATNDTFTQRTQSDGAGSVNATPAPEPMTSALASSSTFEQDFITVGDDPKTDTNVSQDVTRAESAANLEVILARVKRRTAKKGRTTDEEQIMMETAARVASCLAADHLAVLRPDTQTPFADATDAIRRLLPYHVFQHPKGELGYAILKRTTASSKGKCKASEEDLMREEIVETKFALDCWRRRSALEKRFRRARIQEGKRPSPDDQAYFMAQVVLDAERTETANINVELRTARAELEKIEREKRATAPPVASRPAVPYYPTSSTPQAPAYPSQYRGYSYPYGQGYSSPYTFSPAFPTSQTTYPSTSAPNTASTSAQYSSPYNTQYTAPSTSPGSSTYTSPATYSGPTPVVPSTVPSAGAIGQPASAATAIPVQLPKTSLPALSAIGLEPVPISALPPAGQPRPPAVLKAQTDTVVNLEINVGSLQPAQMTGLALILNALTSRGVNVDGSARALAGATPASATTSAAEPPPQNTTE</sequence>
<feature type="compositionally biased region" description="Low complexity" evidence="8">
    <location>
        <begin position="845"/>
        <end position="860"/>
    </location>
</feature>
<dbReference type="InterPro" id="IPR019734">
    <property type="entry name" value="TPR_rpt"/>
</dbReference>
<dbReference type="STRING" id="742152.A0A2H3JN95"/>
<evidence type="ECO:0000256" key="7">
    <source>
        <dbReference type="PROSITE-ProRule" id="PRU00339"/>
    </source>
</evidence>
<dbReference type="Pfam" id="PF13181">
    <property type="entry name" value="TPR_8"/>
    <property type="match status" value="1"/>
</dbReference>
<feature type="domain" description="Cdc23" evidence="9">
    <location>
        <begin position="151"/>
        <end position="234"/>
    </location>
</feature>
<keyword evidence="12" id="KW-1185">Reference proteome</keyword>
<evidence type="ECO:0000256" key="6">
    <source>
        <dbReference type="ARBA" id="ARBA00023306"/>
    </source>
</evidence>
<feature type="repeat" description="TPR" evidence="7">
    <location>
        <begin position="330"/>
        <end position="363"/>
    </location>
</feature>
<dbReference type="PROSITE" id="PS50005">
    <property type="entry name" value="TPR"/>
    <property type="match status" value="3"/>
</dbReference>
<evidence type="ECO:0000256" key="2">
    <source>
        <dbReference type="ARBA" id="ARBA00022737"/>
    </source>
</evidence>
<organism evidence="11 12">
    <name type="scientific">Wolfiporia cocos (strain MD-104)</name>
    <name type="common">Brown rot fungus</name>
    <dbReference type="NCBI Taxonomy" id="742152"/>
    <lineage>
        <taxon>Eukaryota</taxon>
        <taxon>Fungi</taxon>
        <taxon>Dikarya</taxon>
        <taxon>Basidiomycota</taxon>
        <taxon>Agaricomycotina</taxon>
        <taxon>Agaricomycetes</taxon>
        <taxon>Polyporales</taxon>
        <taxon>Phaeolaceae</taxon>
        <taxon>Wolfiporia</taxon>
    </lineage>
</organism>
<feature type="region of interest" description="Disordered" evidence="8">
    <location>
        <begin position="843"/>
        <end position="889"/>
    </location>
</feature>
<dbReference type="Pfam" id="PF13414">
    <property type="entry name" value="TPR_11"/>
    <property type="match status" value="1"/>
</dbReference>
<keyword evidence="6" id="KW-0131">Cell cycle</keyword>
<evidence type="ECO:0000256" key="3">
    <source>
        <dbReference type="ARBA" id="ARBA00022776"/>
    </source>
</evidence>
<keyword evidence="5 7" id="KW-0802">TPR repeat</keyword>
<keyword evidence="2" id="KW-0677">Repeat</keyword>
<evidence type="ECO:0000313" key="12">
    <source>
        <dbReference type="Proteomes" id="UP000218811"/>
    </source>
</evidence>
<dbReference type="EMBL" id="KB468146">
    <property type="protein sequence ID" value="PCH43652.1"/>
    <property type="molecule type" value="Genomic_DNA"/>
</dbReference>
<feature type="domain" description="Cdc23" evidence="9">
    <location>
        <begin position="13"/>
        <end position="59"/>
    </location>
</feature>
<evidence type="ECO:0000256" key="1">
    <source>
        <dbReference type="ARBA" id="ARBA00022618"/>
    </source>
</evidence>
<dbReference type="Proteomes" id="UP000218811">
    <property type="component" value="Unassembled WGS sequence"/>
</dbReference>
<feature type="compositionally biased region" description="Polar residues" evidence="8">
    <location>
        <begin position="861"/>
        <end position="870"/>
    </location>
</feature>
<dbReference type="InterPro" id="IPR015671">
    <property type="entry name" value="GSCR1_dom"/>
</dbReference>
<keyword evidence="1" id="KW-0132">Cell division</keyword>
<feature type="compositionally biased region" description="Low complexity" evidence="8">
    <location>
        <begin position="1000"/>
        <end position="1011"/>
    </location>
</feature>
<keyword evidence="3" id="KW-0498">Mitosis</keyword>
<feature type="region of interest" description="Disordered" evidence="8">
    <location>
        <begin position="1000"/>
        <end position="1020"/>
    </location>
</feature>
<dbReference type="OrthoDB" id="10262026at2759"/>
<dbReference type="GO" id="GO:0016567">
    <property type="term" value="P:protein ubiquitination"/>
    <property type="evidence" value="ECO:0007669"/>
    <property type="project" value="TreeGrafter"/>
</dbReference>
<dbReference type="GO" id="GO:0005680">
    <property type="term" value="C:anaphase-promoting complex"/>
    <property type="evidence" value="ECO:0007669"/>
    <property type="project" value="InterPro"/>
</dbReference>
<dbReference type="InterPro" id="IPR011990">
    <property type="entry name" value="TPR-like_helical_dom_sf"/>
</dbReference>
<dbReference type="OMA" id="NPHHAKV"/>
<reference evidence="11 12" key="1">
    <citation type="journal article" date="2012" name="Science">
        <title>The Paleozoic origin of enzymatic lignin decomposition reconstructed from 31 fungal genomes.</title>
        <authorList>
            <person name="Floudas D."/>
            <person name="Binder M."/>
            <person name="Riley R."/>
            <person name="Barry K."/>
            <person name="Blanchette R.A."/>
            <person name="Henrissat B."/>
            <person name="Martinez A.T."/>
            <person name="Otillar R."/>
            <person name="Spatafora J.W."/>
            <person name="Yadav J.S."/>
            <person name="Aerts A."/>
            <person name="Benoit I."/>
            <person name="Boyd A."/>
            <person name="Carlson A."/>
            <person name="Copeland A."/>
            <person name="Coutinho P.M."/>
            <person name="de Vries R.P."/>
            <person name="Ferreira P."/>
            <person name="Findley K."/>
            <person name="Foster B."/>
            <person name="Gaskell J."/>
            <person name="Glotzer D."/>
            <person name="Gorecki P."/>
            <person name="Heitman J."/>
            <person name="Hesse C."/>
            <person name="Hori C."/>
            <person name="Igarashi K."/>
            <person name="Jurgens J.A."/>
            <person name="Kallen N."/>
            <person name="Kersten P."/>
            <person name="Kohler A."/>
            <person name="Kuees U."/>
            <person name="Kumar T.K.A."/>
            <person name="Kuo A."/>
            <person name="LaButti K."/>
            <person name="Larrondo L.F."/>
            <person name="Lindquist E."/>
            <person name="Ling A."/>
            <person name="Lombard V."/>
            <person name="Lucas S."/>
            <person name="Lundell T."/>
            <person name="Martin R."/>
            <person name="McLaughlin D.J."/>
            <person name="Morgenstern I."/>
            <person name="Morin E."/>
            <person name="Murat C."/>
            <person name="Nagy L.G."/>
            <person name="Nolan M."/>
            <person name="Ohm R.A."/>
            <person name="Patyshakuliyeva A."/>
            <person name="Rokas A."/>
            <person name="Ruiz-Duenas F.J."/>
            <person name="Sabat G."/>
            <person name="Salamov A."/>
            <person name="Samejima M."/>
            <person name="Schmutz J."/>
            <person name="Slot J.C."/>
            <person name="St John F."/>
            <person name="Stenlid J."/>
            <person name="Sun H."/>
            <person name="Sun S."/>
            <person name="Syed K."/>
            <person name="Tsang A."/>
            <person name="Wiebenga A."/>
            <person name="Young D."/>
            <person name="Pisabarro A."/>
            <person name="Eastwood D.C."/>
            <person name="Martin F."/>
            <person name="Cullen D."/>
            <person name="Grigoriev I.V."/>
            <person name="Hibbett D.S."/>
        </authorList>
    </citation>
    <scope>NUCLEOTIDE SEQUENCE [LARGE SCALE GENOMIC DNA]</scope>
    <source>
        <strain evidence="11 12">MD-104</strain>
    </source>
</reference>
<dbReference type="GO" id="GO:0031145">
    <property type="term" value="P:anaphase-promoting complex-dependent catabolic process"/>
    <property type="evidence" value="ECO:0007669"/>
    <property type="project" value="TreeGrafter"/>
</dbReference>
<dbReference type="Pfam" id="PF04049">
    <property type="entry name" value="ANAPC8"/>
    <property type="match status" value="2"/>
</dbReference>
<dbReference type="Gene3D" id="1.25.40.10">
    <property type="entry name" value="Tetratricopeptide repeat domain"/>
    <property type="match status" value="3"/>
</dbReference>
<evidence type="ECO:0000259" key="9">
    <source>
        <dbReference type="Pfam" id="PF04049"/>
    </source>
</evidence>
<dbReference type="SUPFAM" id="SSF48439">
    <property type="entry name" value="Protein prenylyltransferase"/>
    <property type="match status" value="1"/>
</dbReference>
<feature type="region of interest" description="Disordered" evidence="8">
    <location>
        <begin position="44"/>
        <end position="72"/>
    </location>
</feature>
<dbReference type="GO" id="GO:0051301">
    <property type="term" value="P:cell division"/>
    <property type="evidence" value="ECO:0007669"/>
    <property type="project" value="UniProtKB-KW"/>
</dbReference>
<feature type="compositionally biased region" description="Low complexity" evidence="8">
    <location>
        <begin position="871"/>
        <end position="889"/>
    </location>
</feature>
<evidence type="ECO:0000259" key="10">
    <source>
        <dbReference type="Pfam" id="PF15249"/>
    </source>
</evidence>
<dbReference type="InterPro" id="IPR007192">
    <property type="entry name" value="APC8"/>
</dbReference>
<feature type="region of interest" description="Disordered" evidence="8">
    <location>
        <begin position="785"/>
        <end position="816"/>
    </location>
</feature>
<feature type="region of interest" description="Disordered" evidence="8">
    <location>
        <begin position="541"/>
        <end position="578"/>
    </location>
</feature>